<keyword evidence="2" id="KW-1185">Reference proteome</keyword>
<comment type="caution">
    <text evidence="1">The sequence shown here is derived from an EMBL/GenBank/DDBJ whole genome shotgun (WGS) entry which is preliminary data.</text>
</comment>
<dbReference type="EMBL" id="MU006723">
    <property type="protein sequence ID" value="KAF2625967.1"/>
    <property type="molecule type" value="Genomic_DNA"/>
</dbReference>
<evidence type="ECO:0000313" key="2">
    <source>
        <dbReference type="Proteomes" id="UP000799754"/>
    </source>
</evidence>
<protein>
    <submittedName>
        <fullName evidence="1">Uncharacterized protein</fullName>
    </submittedName>
</protein>
<evidence type="ECO:0000313" key="1">
    <source>
        <dbReference type="EMBL" id="KAF2625967.1"/>
    </source>
</evidence>
<name>A0ACB6RW88_9PLEO</name>
<proteinExistence type="predicted"/>
<accession>A0ACB6RW88</accession>
<dbReference type="Proteomes" id="UP000799754">
    <property type="component" value="Unassembled WGS sequence"/>
</dbReference>
<reference evidence="1" key="1">
    <citation type="journal article" date="2020" name="Stud. Mycol.">
        <title>101 Dothideomycetes genomes: a test case for predicting lifestyles and emergence of pathogens.</title>
        <authorList>
            <person name="Haridas S."/>
            <person name="Albert R."/>
            <person name="Binder M."/>
            <person name="Bloem J."/>
            <person name="Labutti K."/>
            <person name="Salamov A."/>
            <person name="Andreopoulos B."/>
            <person name="Baker S."/>
            <person name="Barry K."/>
            <person name="Bills G."/>
            <person name="Bluhm B."/>
            <person name="Cannon C."/>
            <person name="Castanera R."/>
            <person name="Culley D."/>
            <person name="Daum C."/>
            <person name="Ezra D."/>
            <person name="Gonzalez J."/>
            <person name="Henrissat B."/>
            <person name="Kuo A."/>
            <person name="Liang C."/>
            <person name="Lipzen A."/>
            <person name="Lutzoni F."/>
            <person name="Magnuson J."/>
            <person name="Mondo S."/>
            <person name="Nolan M."/>
            <person name="Ohm R."/>
            <person name="Pangilinan J."/>
            <person name="Park H.-J."/>
            <person name="Ramirez L."/>
            <person name="Alfaro M."/>
            <person name="Sun H."/>
            <person name="Tritt A."/>
            <person name="Yoshinaga Y."/>
            <person name="Zwiers L.-H."/>
            <person name="Turgeon B."/>
            <person name="Goodwin S."/>
            <person name="Spatafora J."/>
            <person name="Crous P."/>
            <person name="Grigoriev I."/>
        </authorList>
    </citation>
    <scope>NUCLEOTIDE SEQUENCE</scope>
    <source>
        <strain evidence="1">CBS 525.71</strain>
    </source>
</reference>
<organism evidence="1 2">
    <name type="scientific">Macroventuria anomochaeta</name>
    <dbReference type="NCBI Taxonomy" id="301207"/>
    <lineage>
        <taxon>Eukaryota</taxon>
        <taxon>Fungi</taxon>
        <taxon>Dikarya</taxon>
        <taxon>Ascomycota</taxon>
        <taxon>Pezizomycotina</taxon>
        <taxon>Dothideomycetes</taxon>
        <taxon>Pleosporomycetidae</taxon>
        <taxon>Pleosporales</taxon>
        <taxon>Pleosporineae</taxon>
        <taxon>Didymellaceae</taxon>
        <taxon>Macroventuria</taxon>
    </lineage>
</organism>
<gene>
    <name evidence="1" type="ORF">BU25DRAFT_412212</name>
</gene>
<sequence length="82" mass="9297">MTGRRSARADAKAPVKYTSDSDDSNFGAKKRRSQPRRPMSPLLRRELSVLNRLMAKPRKHPSVARGYLRPLHLSMQKGAILL</sequence>